<dbReference type="Gramene" id="Jr06_05390_p2">
    <property type="protein sequence ID" value="cds.Jr06_05390_p2"/>
    <property type="gene ID" value="Jr06_05390"/>
</dbReference>
<proteinExistence type="predicted"/>
<protein>
    <submittedName>
        <fullName evidence="2">Uncharacterized protein</fullName>
    </submittedName>
</protein>
<sequence length="104" mass="11936">MPQKARRVSLNSVSEYYFVIVAAIAVDFILFLQRGSPIDDFGFGFFHSTIKRCHFSLQVHTLSLLLSIGFFTIFLQRSITIDFGFWLLDIFNDKGSVKIFFISA</sequence>
<feature type="transmembrane region" description="Helical" evidence="1">
    <location>
        <begin position="16"/>
        <end position="35"/>
    </location>
</feature>
<accession>A0A834CQN6</accession>
<comment type="caution">
    <text evidence="2">The sequence shown here is derived from an EMBL/GenBank/DDBJ whole genome shotgun (WGS) entry which is preliminary data.</text>
</comment>
<keyword evidence="1" id="KW-1133">Transmembrane helix</keyword>
<organism evidence="2 3">
    <name type="scientific">Juglans regia</name>
    <name type="common">English walnut</name>
    <dbReference type="NCBI Taxonomy" id="51240"/>
    <lineage>
        <taxon>Eukaryota</taxon>
        <taxon>Viridiplantae</taxon>
        <taxon>Streptophyta</taxon>
        <taxon>Embryophyta</taxon>
        <taxon>Tracheophyta</taxon>
        <taxon>Spermatophyta</taxon>
        <taxon>Magnoliopsida</taxon>
        <taxon>eudicotyledons</taxon>
        <taxon>Gunneridae</taxon>
        <taxon>Pentapetalae</taxon>
        <taxon>rosids</taxon>
        <taxon>fabids</taxon>
        <taxon>Fagales</taxon>
        <taxon>Juglandaceae</taxon>
        <taxon>Juglans</taxon>
    </lineage>
</organism>
<dbReference type="EMBL" id="LIHL02000006">
    <property type="protein sequence ID" value="KAF5468114.1"/>
    <property type="molecule type" value="Genomic_DNA"/>
</dbReference>
<keyword evidence="1" id="KW-0472">Membrane</keyword>
<evidence type="ECO:0000313" key="3">
    <source>
        <dbReference type="Proteomes" id="UP000619265"/>
    </source>
</evidence>
<keyword evidence="1" id="KW-0812">Transmembrane</keyword>
<feature type="transmembrane region" description="Helical" evidence="1">
    <location>
        <begin position="55"/>
        <end position="75"/>
    </location>
</feature>
<reference evidence="2" key="1">
    <citation type="submission" date="2015-10" db="EMBL/GenBank/DDBJ databases">
        <authorList>
            <person name="Martinez-Garcia P.J."/>
            <person name="Crepeau M.W."/>
            <person name="Puiu D."/>
            <person name="Gonzalez-Ibeas D."/>
            <person name="Whalen J."/>
            <person name="Stevens K."/>
            <person name="Paul R."/>
            <person name="Butterfield T."/>
            <person name="Britton M."/>
            <person name="Reagan R."/>
            <person name="Chakraborty S."/>
            <person name="Walawage S.L."/>
            <person name="Vasquez-Gross H.A."/>
            <person name="Cardeno C."/>
            <person name="Famula R."/>
            <person name="Pratt K."/>
            <person name="Kuruganti S."/>
            <person name="Aradhya M.K."/>
            <person name="Leslie C.A."/>
            <person name="Dandekar A.M."/>
            <person name="Salzberg S.L."/>
            <person name="Wegrzyn J.L."/>
            <person name="Langley C.H."/>
            <person name="Neale D.B."/>
        </authorList>
    </citation>
    <scope>NUCLEOTIDE SEQUENCE</scope>
    <source>
        <tissue evidence="2">Leaves</tissue>
    </source>
</reference>
<dbReference type="Proteomes" id="UP000619265">
    <property type="component" value="Unassembled WGS sequence"/>
</dbReference>
<name>A0A834CQN6_JUGRE</name>
<dbReference type="AlphaFoldDB" id="A0A834CQN6"/>
<evidence type="ECO:0000256" key="1">
    <source>
        <dbReference type="SAM" id="Phobius"/>
    </source>
</evidence>
<gene>
    <name evidence="2" type="ORF">F2P56_012294</name>
</gene>
<evidence type="ECO:0000313" key="2">
    <source>
        <dbReference type="EMBL" id="KAF5468114.1"/>
    </source>
</evidence>
<feature type="non-terminal residue" evidence="2">
    <location>
        <position position="104"/>
    </location>
</feature>
<reference evidence="2" key="2">
    <citation type="submission" date="2020-03" db="EMBL/GenBank/DDBJ databases">
        <title>Walnut 2.0.</title>
        <authorList>
            <person name="Marrano A."/>
            <person name="Britton M."/>
            <person name="Zimin A.V."/>
            <person name="Zaini P.A."/>
            <person name="Workman R."/>
            <person name="Puiu D."/>
            <person name="Bianco L."/>
            <person name="Allen B.J."/>
            <person name="Troggio M."/>
            <person name="Leslie C.A."/>
            <person name="Timp W."/>
            <person name="Dendekar A."/>
            <person name="Salzberg S.L."/>
            <person name="Neale D.B."/>
        </authorList>
    </citation>
    <scope>NUCLEOTIDE SEQUENCE</scope>
    <source>
        <tissue evidence="2">Leaves</tissue>
    </source>
</reference>